<comment type="caution">
    <text evidence="2">The sequence shown here is derived from an EMBL/GenBank/DDBJ whole genome shotgun (WGS) entry which is preliminary data.</text>
</comment>
<gene>
    <name evidence="2" type="ORF">EVOR1521_LOCUS9666</name>
</gene>
<organism evidence="2 3">
    <name type="scientific">Effrenium voratum</name>
    <dbReference type="NCBI Taxonomy" id="2562239"/>
    <lineage>
        <taxon>Eukaryota</taxon>
        <taxon>Sar</taxon>
        <taxon>Alveolata</taxon>
        <taxon>Dinophyceae</taxon>
        <taxon>Suessiales</taxon>
        <taxon>Symbiodiniaceae</taxon>
        <taxon>Effrenium</taxon>
    </lineage>
</organism>
<sequence length="164" mass="17818">RRFLPPGLAEVDVTFCTAATFDNDCRHLGWRLSSAAFSSLCSRVRLPCWFWQISNSVHDNSAEQSDEPKGPGDRQAGSDAPGCGHGTATARATSPARGRKLPGQAAAWRFERHLFLQLRPVRVGTANACRPQCQLTCRKCGCLWTGGCALVSLTRGTRPTGGMW</sequence>
<keyword evidence="3" id="KW-1185">Reference proteome</keyword>
<feature type="non-terminal residue" evidence="2">
    <location>
        <position position="1"/>
    </location>
</feature>
<accession>A0AA36I8N8</accession>
<feature type="region of interest" description="Disordered" evidence="1">
    <location>
        <begin position="60"/>
        <end position="99"/>
    </location>
</feature>
<dbReference type="AlphaFoldDB" id="A0AA36I8N8"/>
<protein>
    <submittedName>
        <fullName evidence="2">Uncharacterized protein</fullName>
    </submittedName>
</protein>
<evidence type="ECO:0000256" key="1">
    <source>
        <dbReference type="SAM" id="MobiDB-lite"/>
    </source>
</evidence>
<proteinExistence type="predicted"/>
<reference evidence="2" key="1">
    <citation type="submission" date="2023-08" db="EMBL/GenBank/DDBJ databases">
        <authorList>
            <person name="Chen Y."/>
            <person name="Shah S."/>
            <person name="Dougan E. K."/>
            <person name="Thang M."/>
            <person name="Chan C."/>
        </authorList>
    </citation>
    <scope>NUCLEOTIDE SEQUENCE</scope>
</reference>
<dbReference type="EMBL" id="CAUJNA010000887">
    <property type="protein sequence ID" value="CAJ1382256.1"/>
    <property type="molecule type" value="Genomic_DNA"/>
</dbReference>
<evidence type="ECO:0000313" key="2">
    <source>
        <dbReference type="EMBL" id="CAJ1382256.1"/>
    </source>
</evidence>
<dbReference type="Proteomes" id="UP001178507">
    <property type="component" value="Unassembled WGS sequence"/>
</dbReference>
<feature type="non-terminal residue" evidence="2">
    <location>
        <position position="164"/>
    </location>
</feature>
<name>A0AA36I8N8_9DINO</name>
<evidence type="ECO:0000313" key="3">
    <source>
        <dbReference type="Proteomes" id="UP001178507"/>
    </source>
</evidence>